<feature type="domain" description="Retrotransposon Copia-like N-terminal" evidence="2">
    <location>
        <begin position="29"/>
        <end position="67"/>
    </location>
</feature>
<evidence type="ECO:0000259" key="2">
    <source>
        <dbReference type="Pfam" id="PF14244"/>
    </source>
</evidence>
<protein>
    <recommendedName>
        <fullName evidence="2">Retrotransposon Copia-like N-terminal domain-containing protein</fullName>
    </recommendedName>
</protein>
<dbReference type="PANTHER" id="PTHR37610:SF40">
    <property type="entry name" value="OS01G0909600 PROTEIN"/>
    <property type="match status" value="1"/>
</dbReference>
<dbReference type="InterPro" id="IPR029472">
    <property type="entry name" value="Copia-like_N"/>
</dbReference>
<name>A0AAW2TKF1_SESRA</name>
<reference evidence="3" key="2">
    <citation type="journal article" date="2024" name="Plant">
        <title>Genomic evolution and insights into agronomic trait innovations of Sesamum species.</title>
        <authorList>
            <person name="Miao H."/>
            <person name="Wang L."/>
            <person name="Qu L."/>
            <person name="Liu H."/>
            <person name="Sun Y."/>
            <person name="Le M."/>
            <person name="Wang Q."/>
            <person name="Wei S."/>
            <person name="Zheng Y."/>
            <person name="Lin W."/>
            <person name="Duan Y."/>
            <person name="Cao H."/>
            <person name="Xiong S."/>
            <person name="Wang X."/>
            <person name="Wei L."/>
            <person name="Li C."/>
            <person name="Ma Q."/>
            <person name="Ju M."/>
            <person name="Zhao R."/>
            <person name="Li G."/>
            <person name="Mu C."/>
            <person name="Tian Q."/>
            <person name="Mei H."/>
            <person name="Zhang T."/>
            <person name="Gao T."/>
            <person name="Zhang H."/>
        </authorList>
    </citation>
    <scope>NUCLEOTIDE SEQUENCE</scope>
    <source>
        <strain evidence="3">G02</strain>
    </source>
</reference>
<organism evidence="3">
    <name type="scientific">Sesamum radiatum</name>
    <name type="common">Black benniseed</name>
    <dbReference type="NCBI Taxonomy" id="300843"/>
    <lineage>
        <taxon>Eukaryota</taxon>
        <taxon>Viridiplantae</taxon>
        <taxon>Streptophyta</taxon>
        <taxon>Embryophyta</taxon>
        <taxon>Tracheophyta</taxon>
        <taxon>Spermatophyta</taxon>
        <taxon>Magnoliopsida</taxon>
        <taxon>eudicotyledons</taxon>
        <taxon>Gunneridae</taxon>
        <taxon>Pentapetalae</taxon>
        <taxon>asterids</taxon>
        <taxon>lamiids</taxon>
        <taxon>Lamiales</taxon>
        <taxon>Pedaliaceae</taxon>
        <taxon>Sesamum</taxon>
    </lineage>
</organism>
<dbReference type="PANTHER" id="PTHR37610">
    <property type="entry name" value="CCHC-TYPE DOMAIN-CONTAINING PROTEIN"/>
    <property type="match status" value="1"/>
</dbReference>
<proteinExistence type="predicted"/>
<gene>
    <name evidence="3" type="ORF">Sradi_2146500</name>
</gene>
<evidence type="ECO:0000313" key="3">
    <source>
        <dbReference type="EMBL" id="KAL0405057.1"/>
    </source>
</evidence>
<dbReference type="AlphaFoldDB" id="A0AAW2TKF1"/>
<feature type="region of interest" description="Disordered" evidence="1">
    <location>
        <begin position="155"/>
        <end position="179"/>
    </location>
</feature>
<sequence length="283" mass="31248">MEENQWEISSSNISGGRIRQATENSQPVQNAGFTLVSSVLTGGNYLVWSRAIKFALGSRKKLSFRDGRSIRLADDSDELDEWIRIDYMVITWILNTTSKEIVDAFIYVSSDRSLWLKLEARYGGSNGQMIYNLEREIASVSQDTLDGTTTSCTKGFLHGAERGETAPGSDKKRKGTGGGSGLVAAVDDTLQAVVPQLQGSDLTNVLRTEIRKLMAEGSCLQPLHNTPFGDVKINFAQLEDMEGSSCNIYNFNDFDCGSWIVDSGATRHMCANLKHFTNYFKPS</sequence>
<dbReference type="EMBL" id="JACGWJ010000008">
    <property type="protein sequence ID" value="KAL0405057.1"/>
    <property type="molecule type" value="Genomic_DNA"/>
</dbReference>
<accession>A0AAW2TKF1</accession>
<comment type="caution">
    <text evidence="3">The sequence shown here is derived from an EMBL/GenBank/DDBJ whole genome shotgun (WGS) entry which is preliminary data.</text>
</comment>
<reference evidence="3" key="1">
    <citation type="submission" date="2020-06" db="EMBL/GenBank/DDBJ databases">
        <authorList>
            <person name="Li T."/>
            <person name="Hu X."/>
            <person name="Zhang T."/>
            <person name="Song X."/>
            <person name="Zhang H."/>
            <person name="Dai N."/>
            <person name="Sheng W."/>
            <person name="Hou X."/>
            <person name="Wei L."/>
        </authorList>
    </citation>
    <scope>NUCLEOTIDE SEQUENCE</scope>
    <source>
        <strain evidence="3">G02</strain>
        <tissue evidence="3">Leaf</tissue>
    </source>
</reference>
<dbReference type="Pfam" id="PF14244">
    <property type="entry name" value="Retrotran_gag_3"/>
    <property type="match status" value="1"/>
</dbReference>
<evidence type="ECO:0000256" key="1">
    <source>
        <dbReference type="SAM" id="MobiDB-lite"/>
    </source>
</evidence>